<gene>
    <name evidence="2" type="ORF">GYMLUDRAFT_250662</name>
</gene>
<sequence>MTQITPHSLQRVTAVSSSLAHHPGQDDDNNDNDGDDDEDTDDETDDPEDALTVTVTMMTRTLPPPRNPRPLIALAVKNGLLTTLLVCSFTLSRSSKRRELEGTKIGGRS</sequence>
<name>A0A0D0BTZ7_9AGAR</name>
<accession>A0A0D0BTZ7</accession>
<reference evidence="2 3" key="1">
    <citation type="submission" date="2014-04" db="EMBL/GenBank/DDBJ databases">
        <title>Evolutionary Origins and Diversification of the Mycorrhizal Mutualists.</title>
        <authorList>
            <consortium name="DOE Joint Genome Institute"/>
            <consortium name="Mycorrhizal Genomics Consortium"/>
            <person name="Kohler A."/>
            <person name="Kuo A."/>
            <person name="Nagy L.G."/>
            <person name="Floudas D."/>
            <person name="Copeland A."/>
            <person name="Barry K.W."/>
            <person name="Cichocki N."/>
            <person name="Veneault-Fourrey C."/>
            <person name="LaButti K."/>
            <person name="Lindquist E.A."/>
            <person name="Lipzen A."/>
            <person name="Lundell T."/>
            <person name="Morin E."/>
            <person name="Murat C."/>
            <person name="Riley R."/>
            <person name="Ohm R."/>
            <person name="Sun H."/>
            <person name="Tunlid A."/>
            <person name="Henrissat B."/>
            <person name="Grigoriev I.V."/>
            <person name="Hibbett D.S."/>
            <person name="Martin F."/>
        </authorList>
    </citation>
    <scope>NUCLEOTIDE SEQUENCE [LARGE SCALE GENOMIC DNA]</scope>
    <source>
        <strain evidence="2 3">FD-317 M1</strain>
    </source>
</reference>
<dbReference type="Proteomes" id="UP000053593">
    <property type="component" value="Unassembled WGS sequence"/>
</dbReference>
<feature type="region of interest" description="Disordered" evidence="1">
    <location>
        <begin position="1"/>
        <end position="49"/>
    </location>
</feature>
<dbReference type="HOGENOM" id="CLU_2184282_0_0_1"/>
<feature type="compositionally biased region" description="Polar residues" evidence="1">
    <location>
        <begin position="1"/>
        <end position="19"/>
    </location>
</feature>
<feature type="compositionally biased region" description="Acidic residues" evidence="1">
    <location>
        <begin position="26"/>
        <end position="49"/>
    </location>
</feature>
<organism evidence="2 3">
    <name type="scientific">Collybiopsis luxurians FD-317 M1</name>
    <dbReference type="NCBI Taxonomy" id="944289"/>
    <lineage>
        <taxon>Eukaryota</taxon>
        <taxon>Fungi</taxon>
        <taxon>Dikarya</taxon>
        <taxon>Basidiomycota</taxon>
        <taxon>Agaricomycotina</taxon>
        <taxon>Agaricomycetes</taxon>
        <taxon>Agaricomycetidae</taxon>
        <taxon>Agaricales</taxon>
        <taxon>Marasmiineae</taxon>
        <taxon>Omphalotaceae</taxon>
        <taxon>Collybiopsis</taxon>
        <taxon>Collybiopsis luxurians</taxon>
    </lineage>
</organism>
<evidence type="ECO:0000313" key="3">
    <source>
        <dbReference type="Proteomes" id="UP000053593"/>
    </source>
</evidence>
<evidence type="ECO:0000313" key="2">
    <source>
        <dbReference type="EMBL" id="KIK53074.1"/>
    </source>
</evidence>
<dbReference type="EMBL" id="KN834833">
    <property type="protein sequence ID" value="KIK53074.1"/>
    <property type="molecule type" value="Genomic_DNA"/>
</dbReference>
<dbReference type="AlphaFoldDB" id="A0A0D0BTZ7"/>
<proteinExistence type="predicted"/>
<evidence type="ECO:0000256" key="1">
    <source>
        <dbReference type="SAM" id="MobiDB-lite"/>
    </source>
</evidence>
<keyword evidence="3" id="KW-1185">Reference proteome</keyword>
<protein>
    <submittedName>
        <fullName evidence="2">Uncharacterized protein</fullName>
    </submittedName>
</protein>